<dbReference type="PANTHER" id="PTHR42711">
    <property type="entry name" value="ABC TRANSPORTER ATP-BINDING PROTEIN"/>
    <property type="match status" value="1"/>
</dbReference>
<evidence type="ECO:0000313" key="11">
    <source>
        <dbReference type="EMBL" id="GIJ31619.1"/>
    </source>
</evidence>
<dbReference type="GO" id="GO:0043215">
    <property type="term" value="P:daunorubicin transport"/>
    <property type="evidence" value="ECO:0007669"/>
    <property type="project" value="InterPro"/>
</dbReference>
<accession>A0A9W5ULU3</accession>
<dbReference type="PROSITE" id="PS00211">
    <property type="entry name" value="ABC_TRANSPORTER_1"/>
    <property type="match status" value="1"/>
</dbReference>
<evidence type="ECO:0000256" key="8">
    <source>
        <dbReference type="ARBA" id="ARBA00023251"/>
    </source>
</evidence>
<name>A0A9W5ULU3_9ACTN</name>
<dbReference type="InterPro" id="IPR003593">
    <property type="entry name" value="AAA+_ATPase"/>
</dbReference>
<evidence type="ECO:0000256" key="7">
    <source>
        <dbReference type="ARBA" id="ARBA00023136"/>
    </source>
</evidence>
<feature type="domain" description="ABC transporter" evidence="10">
    <location>
        <begin position="24"/>
        <end position="254"/>
    </location>
</feature>
<evidence type="ECO:0000259" key="10">
    <source>
        <dbReference type="PROSITE" id="PS50893"/>
    </source>
</evidence>
<dbReference type="InterPro" id="IPR027417">
    <property type="entry name" value="P-loop_NTPase"/>
</dbReference>
<evidence type="ECO:0000256" key="1">
    <source>
        <dbReference type="ARBA" id="ARBA00004413"/>
    </source>
</evidence>
<evidence type="ECO:0000256" key="4">
    <source>
        <dbReference type="ARBA" id="ARBA00022741"/>
    </source>
</evidence>
<dbReference type="Proteomes" id="UP000607311">
    <property type="component" value="Unassembled WGS sequence"/>
</dbReference>
<keyword evidence="4" id="KW-0547">Nucleotide-binding</keyword>
<dbReference type="InterPro" id="IPR050763">
    <property type="entry name" value="ABC_transporter_ATP-binding"/>
</dbReference>
<dbReference type="PANTHER" id="PTHR42711:SF19">
    <property type="entry name" value="DOXORUBICIN RESISTANCE ATP-BINDING PROTEIN DRRA"/>
    <property type="match status" value="1"/>
</dbReference>
<dbReference type="FunFam" id="3.40.50.300:FF:000589">
    <property type="entry name" value="ABC transporter, ATP-binding subunit"/>
    <property type="match status" value="1"/>
</dbReference>
<dbReference type="SUPFAM" id="SSF52540">
    <property type="entry name" value="P-loop containing nucleoside triphosphate hydrolases"/>
    <property type="match status" value="1"/>
</dbReference>
<keyword evidence="5 11" id="KW-0067">ATP-binding</keyword>
<keyword evidence="6" id="KW-1278">Translocase</keyword>
<keyword evidence="12" id="KW-1185">Reference proteome</keyword>
<dbReference type="GO" id="GO:0016887">
    <property type="term" value="F:ATP hydrolysis activity"/>
    <property type="evidence" value="ECO:0007669"/>
    <property type="project" value="InterPro"/>
</dbReference>
<evidence type="ECO:0000256" key="5">
    <source>
        <dbReference type="ARBA" id="ARBA00022840"/>
    </source>
</evidence>
<dbReference type="GO" id="GO:0005524">
    <property type="term" value="F:ATP binding"/>
    <property type="evidence" value="ECO:0007669"/>
    <property type="project" value="UniProtKB-KW"/>
</dbReference>
<dbReference type="GO" id="GO:0046677">
    <property type="term" value="P:response to antibiotic"/>
    <property type="evidence" value="ECO:0007669"/>
    <property type="project" value="UniProtKB-KW"/>
</dbReference>
<sequence>MYGVPRTISVRHTELGAALTNHTLTADGLRKRYGDVHALDGFDLSVPPGVIHGLLGPNGAGKTTAVRALATLIDVDGGSASVAGFDVRTQARQVRRRIGLVGQNAAVDEVLGGRQNLVMFGRLYGLNSADARVRADQLLDTFDLTDAATRAVSTYSGGMRRRLDIAAGLILTPAVLFLDEPTTGLDPRARNEVWAAVRAIAVRGTTVLLTTQYLDEADQLAARISVMNHGRIIASDTPDALKRQVGGDRVSVTVPLREPLTSIAQRMAAAVKAPPAIDADTRTITFEVGTGVVAIAEIVRALDELGVTPEDLMLRRPTLDEVFLTLTGKEVAR</sequence>
<evidence type="ECO:0000256" key="9">
    <source>
        <dbReference type="ARBA" id="ARBA00049985"/>
    </source>
</evidence>
<dbReference type="GO" id="GO:0005886">
    <property type="term" value="C:plasma membrane"/>
    <property type="evidence" value="ECO:0007669"/>
    <property type="project" value="UniProtKB-SubCell"/>
</dbReference>
<dbReference type="Pfam" id="PF00005">
    <property type="entry name" value="ABC_tran"/>
    <property type="match status" value="1"/>
</dbReference>
<dbReference type="InterPro" id="IPR003439">
    <property type="entry name" value="ABC_transporter-like_ATP-bd"/>
</dbReference>
<evidence type="ECO:0000256" key="6">
    <source>
        <dbReference type="ARBA" id="ARBA00022967"/>
    </source>
</evidence>
<dbReference type="NCBIfam" id="TIGR01188">
    <property type="entry name" value="drrA"/>
    <property type="match status" value="1"/>
</dbReference>
<protein>
    <submittedName>
        <fullName evidence="11">Daunorubicin resistance protein DrrA family ABC transporter ATP-binding protein</fullName>
    </submittedName>
</protein>
<dbReference type="GO" id="GO:1900753">
    <property type="term" value="P:doxorubicin transport"/>
    <property type="evidence" value="ECO:0007669"/>
    <property type="project" value="InterPro"/>
</dbReference>
<evidence type="ECO:0000256" key="2">
    <source>
        <dbReference type="ARBA" id="ARBA00022448"/>
    </source>
</evidence>
<dbReference type="AlphaFoldDB" id="A0A9W5ULU3"/>
<dbReference type="SMART" id="SM00382">
    <property type="entry name" value="AAA"/>
    <property type="match status" value="1"/>
</dbReference>
<dbReference type="EMBL" id="BOPD01000006">
    <property type="protein sequence ID" value="GIJ31619.1"/>
    <property type="molecule type" value="Genomic_DNA"/>
</dbReference>
<dbReference type="InterPro" id="IPR005894">
    <property type="entry name" value="DrrA"/>
</dbReference>
<evidence type="ECO:0000256" key="3">
    <source>
        <dbReference type="ARBA" id="ARBA00022475"/>
    </source>
</evidence>
<evidence type="ECO:0000313" key="12">
    <source>
        <dbReference type="Proteomes" id="UP000607311"/>
    </source>
</evidence>
<proteinExistence type="inferred from homology"/>
<keyword evidence="3" id="KW-1003">Cell membrane</keyword>
<dbReference type="PROSITE" id="PS50893">
    <property type="entry name" value="ABC_TRANSPORTER_2"/>
    <property type="match status" value="1"/>
</dbReference>
<keyword evidence="2" id="KW-0813">Transport</keyword>
<comment type="similarity">
    <text evidence="9">Belongs to the ABC transporter superfamily. Drug exporter-1 (DrugE1) (TC 3.A.1.105) family.</text>
</comment>
<gene>
    <name evidence="11" type="ORF">Vse01_07670</name>
</gene>
<keyword evidence="8" id="KW-0046">Antibiotic resistance</keyword>
<organism evidence="11 12">
    <name type="scientific">Micromonospora sediminimaris</name>
    <dbReference type="NCBI Taxonomy" id="547162"/>
    <lineage>
        <taxon>Bacteria</taxon>
        <taxon>Bacillati</taxon>
        <taxon>Actinomycetota</taxon>
        <taxon>Actinomycetes</taxon>
        <taxon>Micromonosporales</taxon>
        <taxon>Micromonosporaceae</taxon>
        <taxon>Micromonospora</taxon>
    </lineage>
</organism>
<dbReference type="InterPro" id="IPR017871">
    <property type="entry name" value="ABC_transporter-like_CS"/>
</dbReference>
<reference evidence="11" key="1">
    <citation type="submission" date="2021-01" db="EMBL/GenBank/DDBJ databases">
        <title>Whole genome shotgun sequence of Verrucosispora sediminis NBRC 107745.</title>
        <authorList>
            <person name="Komaki H."/>
            <person name="Tamura T."/>
        </authorList>
    </citation>
    <scope>NUCLEOTIDE SEQUENCE</scope>
    <source>
        <strain evidence="11">NBRC 107745</strain>
    </source>
</reference>
<comment type="caution">
    <text evidence="11">The sequence shown here is derived from an EMBL/GenBank/DDBJ whole genome shotgun (WGS) entry which is preliminary data.</text>
</comment>
<keyword evidence="7" id="KW-0472">Membrane</keyword>
<dbReference type="Gene3D" id="3.40.50.300">
    <property type="entry name" value="P-loop containing nucleotide triphosphate hydrolases"/>
    <property type="match status" value="1"/>
</dbReference>
<comment type="subcellular location">
    <subcellularLocation>
        <location evidence="1">Cell membrane</location>
        <topology evidence="1">Peripheral membrane protein</topology>
        <orientation evidence="1">Cytoplasmic side</orientation>
    </subcellularLocation>
</comment>